<keyword evidence="2" id="KW-1185">Reference proteome</keyword>
<evidence type="ECO:0000313" key="1">
    <source>
        <dbReference type="EMBL" id="MBB5159040.1"/>
    </source>
</evidence>
<gene>
    <name evidence="1" type="ORF">BJ970_006639</name>
</gene>
<dbReference type="InterPro" id="IPR032568">
    <property type="entry name" value="DUF4926"/>
</dbReference>
<evidence type="ECO:0000313" key="2">
    <source>
        <dbReference type="Proteomes" id="UP000584374"/>
    </source>
</evidence>
<dbReference type="Pfam" id="PF16277">
    <property type="entry name" value="DUF4926"/>
    <property type="match status" value="1"/>
</dbReference>
<dbReference type="RefSeq" id="WP_184731204.1">
    <property type="nucleotide sequence ID" value="NZ_JACHIW010000002.1"/>
</dbReference>
<dbReference type="EMBL" id="JACHIW010000002">
    <property type="protein sequence ID" value="MBB5159040.1"/>
    <property type="molecule type" value="Genomic_DNA"/>
</dbReference>
<dbReference type="AlphaFoldDB" id="A0A840QGF6"/>
<comment type="caution">
    <text evidence="1">The sequence shown here is derived from an EMBL/GenBank/DDBJ whole genome shotgun (WGS) entry which is preliminary data.</text>
</comment>
<name>A0A840QGF6_9PSEU</name>
<protein>
    <recommendedName>
        <fullName evidence="3">DUF4926 domain-containing protein</fullName>
    </recommendedName>
</protein>
<accession>A0A840QGF6</accession>
<evidence type="ECO:0008006" key="3">
    <source>
        <dbReference type="Google" id="ProtNLM"/>
    </source>
</evidence>
<reference evidence="1 2" key="1">
    <citation type="submission" date="2020-08" db="EMBL/GenBank/DDBJ databases">
        <title>Sequencing the genomes of 1000 actinobacteria strains.</title>
        <authorList>
            <person name="Klenk H.-P."/>
        </authorList>
    </citation>
    <scope>NUCLEOTIDE SEQUENCE [LARGE SCALE GENOMIC DNA]</scope>
    <source>
        <strain evidence="1 2">DSM 45584</strain>
    </source>
</reference>
<proteinExistence type="predicted"/>
<sequence>MLELYSRVRITTDKFLDEDNVPAGAVGYIVECYPDGNYEVEVSDDNGHTIGQFVATEADLK</sequence>
<organism evidence="1 2">
    <name type="scientific">Saccharopolyspora phatthalungensis</name>
    <dbReference type="NCBI Taxonomy" id="664693"/>
    <lineage>
        <taxon>Bacteria</taxon>
        <taxon>Bacillati</taxon>
        <taxon>Actinomycetota</taxon>
        <taxon>Actinomycetes</taxon>
        <taxon>Pseudonocardiales</taxon>
        <taxon>Pseudonocardiaceae</taxon>
        <taxon>Saccharopolyspora</taxon>
    </lineage>
</organism>
<dbReference type="Proteomes" id="UP000584374">
    <property type="component" value="Unassembled WGS sequence"/>
</dbReference>